<keyword evidence="2" id="KW-1185">Reference proteome</keyword>
<accession>A0A0L0GEH2</accession>
<gene>
    <name evidence="1" type="ORF">SARC_00575</name>
</gene>
<dbReference type="GeneID" id="25901079"/>
<dbReference type="Proteomes" id="UP000054560">
    <property type="component" value="Unassembled WGS sequence"/>
</dbReference>
<dbReference type="AlphaFoldDB" id="A0A0L0GEH2"/>
<evidence type="ECO:0000313" key="2">
    <source>
        <dbReference type="Proteomes" id="UP000054560"/>
    </source>
</evidence>
<organism evidence="1 2">
    <name type="scientific">Sphaeroforma arctica JP610</name>
    <dbReference type="NCBI Taxonomy" id="667725"/>
    <lineage>
        <taxon>Eukaryota</taxon>
        <taxon>Ichthyosporea</taxon>
        <taxon>Ichthyophonida</taxon>
        <taxon>Sphaeroforma</taxon>
    </lineage>
</organism>
<dbReference type="EMBL" id="KQ241615">
    <property type="protein sequence ID" value="KNC87294.1"/>
    <property type="molecule type" value="Genomic_DNA"/>
</dbReference>
<dbReference type="RefSeq" id="XP_014161196.1">
    <property type="nucleotide sequence ID" value="XM_014305721.1"/>
</dbReference>
<sequence>MSTYCDPTDFKEEELMDTCSANAMAQASTSAGAAVTTYQGYNWGLYGTQGQGMWVYYAYEETTTVSAVI</sequence>
<reference evidence="1 2" key="1">
    <citation type="submission" date="2011-02" db="EMBL/GenBank/DDBJ databases">
        <title>The Genome Sequence of Sphaeroforma arctica JP610.</title>
        <authorList>
            <consortium name="The Broad Institute Genome Sequencing Platform"/>
            <person name="Russ C."/>
            <person name="Cuomo C."/>
            <person name="Young S.K."/>
            <person name="Zeng Q."/>
            <person name="Gargeya S."/>
            <person name="Alvarado L."/>
            <person name="Berlin A."/>
            <person name="Chapman S.B."/>
            <person name="Chen Z."/>
            <person name="Freedman E."/>
            <person name="Gellesch M."/>
            <person name="Goldberg J."/>
            <person name="Griggs A."/>
            <person name="Gujja S."/>
            <person name="Heilman E."/>
            <person name="Heiman D."/>
            <person name="Howarth C."/>
            <person name="Mehta T."/>
            <person name="Neiman D."/>
            <person name="Pearson M."/>
            <person name="Roberts A."/>
            <person name="Saif S."/>
            <person name="Shea T."/>
            <person name="Shenoy N."/>
            <person name="Sisk P."/>
            <person name="Stolte C."/>
            <person name="Sykes S."/>
            <person name="White J."/>
            <person name="Yandava C."/>
            <person name="Burger G."/>
            <person name="Gray M.W."/>
            <person name="Holland P.W.H."/>
            <person name="King N."/>
            <person name="Lang F.B.F."/>
            <person name="Roger A.J."/>
            <person name="Ruiz-Trillo I."/>
            <person name="Haas B."/>
            <person name="Nusbaum C."/>
            <person name="Birren B."/>
        </authorList>
    </citation>
    <scope>NUCLEOTIDE SEQUENCE [LARGE SCALE GENOMIC DNA]</scope>
    <source>
        <strain evidence="1 2">JP610</strain>
    </source>
</reference>
<protein>
    <submittedName>
        <fullName evidence="1">Uncharacterized protein</fullName>
    </submittedName>
</protein>
<evidence type="ECO:0000313" key="1">
    <source>
        <dbReference type="EMBL" id="KNC87294.1"/>
    </source>
</evidence>
<proteinExistence type="predicted"/>
<name>A0A0L0GEH2_9EUKA</name>